<dbReference type="GO" id="GO:0008757">
    <property type="term" value="F:S-adenosylmethionine-dependent methyltransferase activity"/>
    <property type="evidence" value="ECO:0007669"/>
    <property type="project" value="InterPro"/>
</dbReference>
<dbReference type="GO" id="GO:0032259">
    <property type="term" value="P:methylation"/>
    <property type="evidence" value="ECO:0007669"/>
    <property type="project" value="UniProtKB-KW"/>
</dbReference>
<dbReference type="RefSeq" id="WP_092627498.1">
    <property type="nucleotide sequence ID" value="NZ_FNFM01000004.1"/>
</dbReference>
<evidence type="ECO:0000259" key="1">
    <source>
        <dbReference type="Pfam" id="PF08241"/>
    </source>
</evidence>
<accession>A0A1G8ZAT8</accession>
<dbReference type="EMBL" id="FNFM01000004">
    <property type="protein sequence ID" value="SDK12137.1"/>
    <property type="molecule type" value="Genomic_DNA"/>
</dbReference>
<keyword evidence="3" id="KW-1185">Reference proteome</keyword>
<reference evidence="3" key="1">
    <citation type="submission" date="2016-10" db="EMBL/GenBank/DDBJ databases">
        <authorList>
            <person name="Varghese N."/>
            <person name="Submissions S."/>
        </authorList>
    </citation>
    <scope>NUCLEOTIDE SEQUENCE [LARGE SCALE GENOMIC DNA]</scope>
    <source>
        <strain evidence="3">DSM 45460</strain>
    </source>
</reference>
<dbReference type="SUPFAM" id="SSF53335">
    <property type="entry name" value="S-adenosyl-L-methionine-dependent methyltransferases"/>
    <property type="match status" value="1"/>
</dbReference>
<dbReference type="Gene3D" id="3.40.50.150">
    <property type="entry name" value="Vaccinia Virus protein VP39"/>
    <property type="match status" value="1"/>
</dbReference>
<dbReference type="Proteomes" id="UP000199213">
    <property type="component" value="Unassembled WGS sequence"/>
</dbReference>
<dbReference type="InterPro" id="IPR029063">
    <property type="entry name" value="SAM-dependent_MTases_sf"/>
</dbReference>
<protein>
    <submittedName>
        <fullName evidence="2">Methyltransferase domain-containing protein</fullName>
    </submittedName>
</protein>
<feature type="domain" description="Methyltransferase type 11" evidence="1">
    <location>
        <begin position="44"/>
        <end position="134"/>
    </location>
</feature>
<dbReference type="PANTHER" id="PTHR43861">
    <property type="entry name" value="TRANS-ACONITATE 2-METHYLTRANSFERASE-RELATED"/>
    <property type="match status" value="1"/>
</dbReference>
<evidence type="ECO:0000313" key="3">
    <source>
        <dbReference type="Proteomes" id="UP000199213"/>
    </source>
</evidence>
<dbReference type="InterPro" id="IPR013216">
    <property type="entry name" value="Methyltransf_11"/>
</dbReference>
<proteinExistence type="predicted"/>
<dbReference type="AlphaFoldDB" id="A0A1G8ZAT8"/>
<sequence>MTNRATHPEQDSGTIIGKLWERNYDPPTRRIIENLPIGSDWRCLDVGAGLGSMSRWLAERTPRGSVLAMDVDTSRLETSGASNLTVREADITTAEFASESFELVLIRAVLSELDDPVDLLTRAADWLSPGGWLVAEDFYFMPSEDATTPVGSRVIDGYIKAAMAGGVDWRQARRLPATLSRVGLESVDVTVRPLGPGQGREENELMRARMELQGQPLVDNGLVAAEDIEAFLAGLDRPEARDVTTLQFSAWGQRPASERRSR</sequence>
<dbReference type="Pfam" id="PF08241">
    <property type="entry name" value="Methyltransf_11"/>
    <property type="match status" value="1"/>
</dbReference>
<organism evidence="2 3">
    <name type="scientific">Actinopolyspora mzabensis</name>
    <dbReference type="NCBI Taxonomy" id="995066"/>
    <lineage>
        <taxon>Bacteria</taxon>
        <taxon>Bacillati</taxon>
        <taxon>Actinomycetota</taxon>
        <taxon>Actinomycetes</taxon>
        <taxon>Actinopolysporales</taxon>
        <taxon>Actinopolysporaceae</taxon>
        <taxon>Actinopolyspora</taxon>
    </lineage>
</organism>
<name>A0A1G8ZAT8_ACTMZ</name>
<dbReference type="CDD" id="cd02440">
    <property type="entry name" value="AdoMet_MTases"/>
    <property type="match status" value="1"/>
</dbReference>
<keyword evidence="2" id="KW-0808">Transferase</keyword>
<evidence type="ECO:0000313" key="2">
    <source>
        <dbReference type="EMBL" id="SDK12137.1"/>
    </source>
</evidence>
<keyword evidence="2" id="KW-0489">Methyltransferase</keyword>
<dbReference type="OrthoDB" id="3469983at2"/>
<gene>
    <name evidence="2" type="ORF">SAMN04487820_104339</name>
</gene>